<dbReference type="GO" id="GO:0016887">
    <property type="term" value="F:ATP hydrolysis activity"/>
    <property type="evidence" value="ECO:0007669"/>
    <property type="project" value="InterPro"/>
</dbReference>
<dbReference type="InterPro" id="IPR011527">
    <property type="entry name" value="ABC1_TM_dom"/>
</dbReference>
<evidence type="ECO:0000313" key="8">
    <source>
        <dbReference type="EMBL" id="QJC22356.1"/>
    </source>
</evidence>
<protein>
    <submittedName>
        <fullName evidence="8">ABC transporter ATP-binding protein</fullName>
    </submittedName>
</protein>
<feature type="domain" description="ABC transporter" evidence="6">
    <location>
        <begin position="357"/>
        <end position="624"/>
    </location>
</feature>
<dbReference type="PROSITE" id="PS50893">
    <property type="entry name" value="ABC_TRANSPORTER_2"/>
    <property type="match status" value="1"/>
</dbReference>
<feature type="transmembrane region" description="Helical" evidence="5">
    <location>
        <begin position="162"/>
        <end position="184"/>
    </location>
</feature>
<dbReference type="SUPFAM" id="SSF52540">
    <property type="entry name" value="P-loop containing nucleoside triphosphate hydrolases"/>
    <property type="match status" value="1"/>
</dbReference>
<dbReference type="PANTHER" id="PTHR43394:SF1">
    <property type="entry name" value="ATP-BINDING CASSETTE SUB-FAMILY B MEMBER 10, MITOCHONDRIAL"/>
    <property type="match status" value="1"/>
</dbReference>
<sequence>MKKKAHSTVTQRIYEVGPQPKTWPRFSDFPQQIRADRVHIISSTLRDNWQLLTVAILGSLLMFVGSALVPWALGIFLDSGIESGLTSALLPGALLMCGVIFVRAVGSLSGPFVLLVWLRGTYSWRRRLVSHVSGRQLTKKEPLSAGEIVSATTSDADKIGNFISGITQTIAATVAFAVIAVIMIRTNVALGLVVTLGLPVVVGLMSFLIRPLQQRLYVNREERGKLTTLAADAVVGLRVIRGVGGEDVYNERYRAQSHHVMETGIQASFIQAVLGGLTTAVPALFSAIVISLGIYQVYQEQLTYGQLVAFYGYTAYLSVPVSAATQFFQVLADAKVGARRISRILSVGSTTNDAQLLTSPPVIDWRQATLTDSMTGISIYPGRLTVVVCGRPEAGAEFARRLARTDDSYDIRADDGSHVVALAQLPLPDVRNAIVLSDAVAQLFQGRLRSNLQGARADNLLPRPIAVQMADTGDGSGIATREHSFHPLAADDAQLYEALKVAEAGDIVNGLDGGLDGYVAERGRSLSGGQRQRLALARAVLTQAPILIAIEPTSAVDSHTEMRIAQALTQYRADKTTLVVSSSPIMLHHADTVIMLNDDGSQRLRGTHQELSKDPSYVALVHRREANSERGEQK</sequence>
<dbReference type="Pfam" id="PF00005">
    <property type="entry name" value="ABC_tran"/>
    <property type="match status" value="1"/>
</dbReference>
<dbReference type="EMBL" id="CP050804">
    <property type="protein sequence ID" value="QJC22356.1"/>
    <property type="molecule type" value="Genomic_DNA"/>
</dbReference>
<dbReference type="Proteomes" id="UP000502298">
    <property type="component" value="Chromosome"/>
</dbReference>
<evidence type="ECO:0000256" key="4">
    <source>
        <dbReference type="ARBA" id="ARBA00023136"/>
    </source>
</evidence>
<evidence type="ECO:0000313" key="9">
    <source>
        <dbReference type="Proteomes" id="UP000502298"/>
    </source>
</evidence>
<dbReference type="Gene3D" id="3.40.50.300">
    <property type="entry name" value="P-loop containing nucleotide triphosphate hydrolases"/>
    <property type="match status" value="1"/>
</dbReference>
<evidence type="ECO:0000259" key="6">
    <source>
        <dbReference type="PROSITE" id="PS50893"/>
    </source>
</evidence>
<feature type="transmembrane region" description="Helical" evidence="5">
    <location>
        <begin position="310"/>
        <end position="332"/>
    </location>
</feature>
<dbReference type="RefSeq" id="WP_168918278.1">
    <property type="nucleotide sequence ID" value="NZ_CP050804.1"/>
</dbReference>
<dbReference type="PROSITE" id="PS50929">
    <property type="entry name" value="ABC_TM1F"/>
    <property type="match status" value="1"/>
</dbReference>
<feature type="transmembrane region" description="Helical" evidence="5">
    <location>
        <begin position="269"/>
        <end position="298"/>
    </location>
</feature>
<keyword evidence="9" id="KW-1185">Reference proteome</keyword>
<evidence type="ECO:0000256" key="5">
    <source>
        <dbReference type="SAM" id="Phobius"/>
    </source>
</evidence>
<comment type="subcellular location">
    <subcellularLocation>
        <location evidence="1">Cell membrane</location>
        <topology evidence="1">Multi-pass membrane protein</topology>
    </subcellularLocation>
</comment>
<dbReference type="InterPro" id="IPR027417">
    <property type="entry name" value="P-loop_NTPase"/>
</dbReference>
<dbReference type="PROSITE" id="PS00211">
    <property type="entry name" value="ABC_TRANSPORTER_1"/>
    <property type="match status" value="1"/>
</dbReference>
<keyword evidence="3 5" id="KW-1133">Transmembrane helix</keyword>
<dbReference type="GO" id="GO:0015421">
    <property type="term" value="F:ABC-type oligopeptide transporter activity"/>
    <property type="evidence" value="ECO:0007669"/>
    <property type="project" value="TreeGrafter"/>
</dbReference>
<evidence type="ECO:0000259" key="7">
    <source>
        <dbReference type="PROSITE" id="PS50929"/>
    </source>
</evidence>
<evidence type="ECO:0000256" key="2">
    <source>
        <dbReference type="ARBA" id="ARBA00022692"/>
    </source>
</evidence>
<feature type="domain" description="ABC transmembrane type-1" evidence="7">
    <location>
        <begin position="54"/>
        <end position="333"/>
    </location>
</feature>
<dbReference type="SUPFAM" id="SSF90123">
    <property type="entry name" value="ABC transporter transmembrane region"/>
    <property type="match status" value="1"/>
</dbReference>
<accession>A0A6H2EMQ7</accession>
<keyword evidence="4 5" id="KW-0472">Membrane</keyword>
<feature type="transmembrane region" description="Helical" evidence="5">
    <location>
        <begin position="51"/>
        <end position="73"/>
    </location>
</feature>
<dbReference type="InterPro" id="IPR036640">
    <property type="entry name" value="ABC1_TM_sf"/>
</dbReference>
<dbReference type="Gene3D" id="1.20.1560.10">
    <property type="entry name" value="ABC transporter type 1, transmembrane domain"/>
    <property type="match status" value="1"/>
</dbReference>
<dbReference type="KEGG" id="arca:HC352_07425"/>
<name>A0A6H2EMQ7_9ACTO</name>
<feature type="transmembrane region" description="Helical" evidence="5">
    <location>
        <begin position="190"/>
        <end position="209"/>
    </location>
</feature>
<keyword evidence="2 5" id="KW-0812">Transmembrane</keyword>
<dbReference type="CDD" id="cd07346">
    <property type="entry name" value="ABC_6TM_exporters"/>
    <property type="match status" value="1"/>
</dbReference>
<dbReference type="AlphaFoldDB" id="A0A6H2EMQ7"/>
<dbReference type="GO" id="GO:0005524">
    <property type="term" value="F:ATP binding"/>
    <property type="evidence" value="ECO:0007669"/>
    <property type="project" value="UniProtKB-KW"/>
</dbReference>
<keyword evidence="8" id="KW-0547">Nucleotide-binding</keyword>
<proteinExistence type="predicted"/>
<keyword evidence="8" id="KW-0067">ATP-binding</keyword>
<evidence type="ECO:0000256" key="3">
    <source>
        <dbReference type="ARBA" id="ARBA00022989"/>
    </source>
</evidence>
<feature type="transmembrane region" description="Helical" evidence="5">
    <location>
        <begin position="93"/>
        <end position="118"/>
    </location>
</feature>
<dbReference type="GO" id="GO:0005886">
    <property type="term" value="C:plasma membrane"/>
    <property type="evidence" value="ECO:0007669"/>
    <property type="project" value="UniProtKB-SubCell"/>
</dbReference>
<gene>
    <name evidence="8" type="ORF">HC352_07425</name>
</gene>
<dbReference type="InterPro" id="IPR003439">
    <property type="entry name" value="ABC_transporter-like_ATP-bd"/>
</dbReference>
<dbReference type="Pfam" id="PF00664">
    <property type="entry name" value="ABC_membrane"/>
    <property type="match status" value="1"/>
</dbReference>
<dbReference type="PANTHER" id="PTHR43394">
    <property type="entry name" value="ATP-DEPENDENT PERMEASE MDL1, MITOCHONDRIAL"/>
    <property type="match status" value="1"/>
</dbReference>
<reference evidence="8 9" key="1">
    <citation type="submission" date="2020-03" db="EMBL/GenBank/DDBJ databases">
        <title>Complete genome of Arcanobacterium buesumensis sp. nov. strain 2701.</title>
        <authorList>
            <person name="Borowiak M."/>
            <person name="Alssahen M."/>
            <person name="Laemmler C."/>
            <person name="Malorny B."/>
            <person name="Hassan A."/>
            <person name="Prenger-Berninghoff E."/>
            <person name="Ploetz M."/>
            <person name="Abdulmawjood A."/>
        </authorList>
    </citation>
    <scope>NUCLEOTIDE SEQUENCE [LARGE SCALE GENOMIC DNA]</scope>
    <source>
        <strain evidence="8 9">2701</strain>
    </source>
</reference>
<evidence type="ECO:0000256" key="1">
    <source>
        <dbReference type="ARBA" id="ARBA00004651"/>
    </source>
</evidence>
<dbReference type="InterPro" id="IPR017871">
    <property type="entry name" value="ABC_transporter-like_CS"/>
</dbReference>
<organism evidence="8 9">
    <name type="scientific">Arcanobacterium buesumense</name>
    <dbReference type="NCBI Taxonomy" id="2722751"/>
    <lineage>
        <taxon>Bacteria</taxon>
        <taxon>Bacillati</taxon>
        <taxon>Actinomycetota</taxon>
        <taxon>Actinomycetes</taxon>
        <taxon>Actinomycetales</taxon>
        <taxon>Actinomycetaceae</taxon>
        <taxon>Arcanobacterium</taxon>
    </lineage>
</organism>
<dbReference type="InterPro" id="IPR039421">
    <property type="entry name" value="Type_1_exporter"/>
</dbReference>